<reference evidence="2 3" key="1">
    <citation type="submission" date="2014-04" db="EMBL/GenBank/DDBJ databases">
        <authorList>
            <consortium name="DOE Joint Genome Institute"/>
            <person name="Kuo A."/>
            <person name="Girlanda M."/>
            <person name="Perotto S."/>
            <person name="Kohler A."/>
            <person name="Nagy L.G."/>
            <person name="Floudas D."/>
            <person name="Copeland A."/>
            <person name="Barry K.W."/>
            <person name="Cichocki N."/>
            <person name="Veneault-Fourrey C."/>
            <person name="LaButti K."/>
            <person name="Lindquist E.A."/>
            <person name="Lipzen A."/>
            <person name="Lundell T."/>
            <person name="Morin E."/>
            <person name="Murat C."/>
            <person name="Sun H."/>
            <person name="Tunlid A."/>
            <person name="Henrissat B."/>
            <person name="Grigoriev I.V."/>
            <person name="Hibbett D.S."/>
            <person name="Martin F."/>
            <person name="Nordberg H.P."/>
            <person name="Cantor M.N."/>
            <person name="Hua S.X."/>
        </authorList>
    </citation>
    <scope>NUCLEOTIDE SEQUENCE [LARGE SCALE GENOMIC DNA]</scope>
    <source>
        <strain evidence="2 3">MUT 4182</strain>
    </source>
</reference>
<sequence length="277" mass="30053">MPSPEPDDLVEPPFPLSGRNISLTAAPKLTTLDNRVQHTTKVTGNLWSFDVNATLSSPKGVGAAGAHCGTGEQPPSAAQSNPCHIDPIVVTDAGSLFSPQVILRTNVQRKRGSPNPDVIATSGKAPRKALLSLRKCNDTTLEMTESFSQRKDQPIPLNSSYQIPVPAAVTERKRAPGVSSIGQGLAPHSSPNDCEEILKVLEKIQTRVAEGLYRKFQGARHEVRIARDLVFQQARADLDYIRQQSINGEGSLGDVVNDLTVQRRDLEQRSFVSMTTT</sequence>
<dbReference type="HOGENOM" id="CLU_1005410_0_0_1"/>
<dbReference type="OrthoDB" id="3270368at2759"/>
<protein>
    <submittedName>
        <fullName evidence="2">Uncharacterized protein</fullName>
    </submittedName>
</protein>
<accession>A0A0C3LW20</accession>
<reference evidence="3" key="2">
    <citation type="submission" date="2015-01" db="EMBL/GenBank/DDBJ databases">
        <title>Evolutionary Origins and Diversification of the Mycorrhizal Mutualists.</title>
        <authorList>
            <consortium name="DOE Joint Genome Institute"/>
            <consortium name="Mycorrhizal Genomics Consortium"/>
            <person name="Kohler A."/>
            <person name="Kuo A."/>
            <person name="Nagy L.G."/>
            <person name="Floudas D."/>
            <person name="Copeland A."/>
            <person name="Barry K.W."/>
            <person name="Cichocki N."/>
            <person name="Veneault-Fourrey C."/>
            <person name="LaButti K."/>
            <person name="Lindquist E.A."/>
            <person name="Lipzen A."/>
            <person name="Lundell T."/>
            <person name="Morin E."/>
            <person name="Murat C."/>
            <person name="Riley R."/>
            <person name="Ohm R."/>
            <person name="Sun H."/>
            <person name="Tunlid A."/>
            <person name="Henrissat B."/>
            <person name="Grigoriev I.V."/>
            <person name="Hibbett D.S."/>
            <person name="Martin F."/>
        </authorList>
    </citation>
    <scope>NUCLEOTIDE SEQUENCE [LARGE SCALE GENOMIC DNA]</scope>
    <source>
        <strain evidence="3">MUT 4182</strain>
    </source>
</reference>
<gene>
    <name evidence="2" type="ORF">M407DRAFT_209006</name>
</gene>
<organism evidence="2 3">
    <name type="scientific">Tulasnella calospora MUT 4182</name>
    <dbReference type="NCBI Taxonomy" id="1051891"/>
    <lineage>
        <taxon>Eukaryota</taxon>
        <taxon>Fungi</taxon>
        <taxon>Dikarya</taxon>
        <taxon>Basidiomycota</taxon>
        <taxon>Agaricomycotina</taxon>
        <taxon>Agaricomycetes</taxon>
        <taxon>Cantharellales</taxon>
        <taxon>Tulasnellaceae</taxon>
        <taxon>Tulasnella</taxon>
    </lineage>
</organism>
<name>A0A0C3LW20_9AGAM</name>
<evidence type="ECO:0000313" key="2">
    <source>
        <dbReference type="EMBL" id="KIO25587.1"/>
    </source>
</evidence>
<dbReference type="EMBL" id="KN823039">
    <property type="protein sequence ID" value="KIO25587.1"/>
    <property type="molecule type" value="Genomic_DNA"/>
</dbReference>
<proteinExistence type="predicted"/>
<dbReference type="Proteomes" id="UP000054248">
    <property type="component" value="Unassembled WGS sequence"/>
</dbReference>
<evidence type="ECO:0000256" key="1">
    <source>
        <dbReference type="SAM" id="MobiDB-lite"/>
    </source>
</evidence>
<dbReference type="AlphaFoldDB" id="A0A0C3LW20"/>
<evidence type="ECO:0000313" key="3">
    <source>
        <dbReference type="Proteomes" id="UP000054248"/>
    </source>
</evidence>
<feature type="region of interest" description="Disordered" evidence="1">
    <location>
        <begin position="60"/>
        <end position="79"/>
    </location>
</feature>
<keyword evidence="3" id="KW-1185">Reference proteome</keyword>